<keyword evidence="3" id="KW-1003">Cell membrane</keyword>
<evidence type="ECO:0000256" key="6">
    <source>
        <dbReference type="ARBA" id="ARBA00023136"/>
    </source>
</evidence>
<dbReference type="Gene3D" id="1.10.3720.10">
    <property type="entry name" value="MetI-like"/>
    <property type="match status" value="1"/>
</dbReference>
<comment type="caution">
    <text evidence="9">The sequence shown here is derived from an EMBL/GenBank/DDBJ whole genome shotgun (WGS) entry which is preliminary data.</text>
</comment>
<evidence type="ECO:0000256" key="2">
    <source>
        <dbReference type="ARBA" id="ARBA00022448"/>
    </source>
</evidence>
<comment type="subcellular location">
    <subcellularLocation>
        <location evidence="1 7">Cell membrane</location>
        <topology evidence="1 7">Multi-pass membrane protein</topology>
    </subcellularLocation>
</comment>
<keyword evidence="10" id="KW-1185">Reference proteome</keyword>
<evidence type="ECO:0000256" key="3">
    <source>
        <dbReference type="ARBA" id="ARBA00022475"/>
    </source>
</evidence>
<feature type="transmembrane region" description="Helical" evidence="7">
    <location>
        <begin position="164"/>
        <end position="187"/>
    </location>
</feature>
<dbReference type="PANTHER" id="PTHR30193">
    <property type="entry name" value="ABC TRANSPORTER PERMEASE PROTEIN"/>
    <property type="match status" value="1"/>
</dbReference>
<dbReference type="Proteomes" id="UP001499841">
    <property type="component" value="Unassembled WGS sequence"/>
</dbReference>
<evidence type="ECO:0000259" key="8">
    <source>
        <dbReference type="PROSITE" id="PS50928"/>
    </source>
</evidence>
<protein>
    <submittedName>
        <fullName evidence="9">Sugar ABC transporter permease</fullName>
    </submittedName>
</protein>
<evidence type="ECO:0000256" key="7">
    <source>
        <dbReference type="RuleBase" id="RU363032"/>
    </source>
</evidence>
<reference evidence="10" key="1">
    <citation type="journal article" date="2019" name="Int. J. Syst. Evol. Microbiol.">
        <title>The Global Catalogue of Microorganisms (GCM) 10K type strain sequencing project: providing services to taxonomists for standard genome sequencing and annotation.</title>
        <authorList>
            <consortium name="The Broad Institute Genomics Platform"/>
            <consortium name="The Broad Institute Genome Sequencing Center for Infectious Disease"/>
            <person name="Wu L."/>
            <person name="Ma J."/>
        </authorList>
    </citation>
    <scope>NUCLEOTIDE SEQUENCE [LARGE SCALE GENOMIC DNA]</scope>
    <source>
        <strain evidence="10">JCM 17459</strain>
    </source>
</reference>
<accession>A0ABP8EVR0</accession>
<dbReference type="SUPFAM" id="SSF161098">
    <property type="entry name" value="MetI-like"/>
    <property type="match status" value="1"/>
</dbReference>
<dbReference type="InterPro" id="IPR051393">
    <property type="entry name" value="ABC_transporter_permease"/>
</dbReference>
<name>A0ABP8EVR0_9MICO</name>
<evidence type="ECO:0000313" key="9">
    <source>
        <dbReference type="EMBL" id="GAA4288066.1"/>
    </source>
</evidence>
<dbReference type="PROSITE" id="PS50928">
    <property type="entry name" value="ABC_TM1"/>
    <property type="match status" value="1"/>
</dbReference>
<keyword evidence="4 7" id="KW-0812">Transmembrane</keyword>
<dbReference type="PANTHER" id="PTHR30193:SF37">
    <property type="entry name" value="INNER MEMBRANE ABC TRANSPORTER PERMEASE PROTEIN YCJO"/>
    <property type="match status" value="1"/>
</dbReference>
<keyword evidence="5 7" id="KW-1133">Transmembrane helix</keyword>
<feature type="transmembrane region" description="Helical" evidence="7">
    <location>
        <begin position="91"/>
        <end position="112"/>
    </location>
</feature>
<dbReference type="InterPro" id="IPR035906">
    <property type="entry name" value="MetI-like_sf"/>
</dbReference>
<dbReference type="Pfam" id="PF00528">
    <property type="entry name" value="BPD_transp_1"/>
    <property type="match status" value="1"/>
</dbReference>
<feature type="domain" description="ABC transmembrane type-1" evidence="8">
    <location>
        <begin position="83"/>
        <end position="298"/>
    </location>
</feature>
<feature type="transmembrane region" description="Helical" evidence="7">
    <location>
        <begin position="28"/>
        <end position="54"/>
    </location>
</feature>
<proteinExistence type="inferred from homology"/>
<dbReference type="EMBL" id="BAABBA010000011">
    <property type="protein sequence ID" value="GAA4288066.1"/>
    <property type="molecule type" value="Genomic_DNA"/>
</dbReference>
<gene>
    <name evidence="9" type="ORF">GCM10022262_24260</name>
</gene>
<feature type="transmembrane region" description="Helical" evidence="7">
    <location>
        <begin position="124"/>
        <end position="144"/>
    </location>
</feature>
<evidence type="ECO:0000256" key="5">
    <source>
        <dbReference type="ARBA" id="ARBA00022989"/>
    </source>
</evidence>
<keyword evidence="6 7" id="KW-0472">Membrane</keyword>
<dbReference type="InterPro" id="IPR000515">
    <property type="entry name" value="MetI-like"/>
</dbReference>
<organism evidence="9 10">
    <name type="scientific">Georgenia daeguensis</name>
    <dbReference type="NCBI Taxonomy" id="908355"/>
    <lineage>
        <taxon>Bacteria</taxon>
        <taxon>Bacillati</taxon>
        <taxon>Actinomycetota</taxon>
        <taxon>Actinomycetes</taxon>
        <taxon>Micrococcales</taxon>
        <taxon>Bogoriellaceae</taxon>
        <taxon>Georgenia</taxon>
    </lineage>
</organism>
<evidence type="ECO:0000256" key="4">
    <source>
        <dbReference type="ARBA" id="ARBA00022692"/>
    </source>
</evidence>
<feature type="transmembrane region" description="Helical" evidence="7">
    <location>
        <begin position="272"/>
        <end position="297"/>
    </location>
</feature>
<feature type="transmembrane region" description="Helical" evidence="7">
    <location>
        <begin position="229"/>
        <end position="252"/>
    </location>
</feature>
<sequence length="307" mass="34029">MATLALPTRAERDGDKQRRSVLKSNGALVAYVFILPYVVFFLAFRILPAIYAAVLSFAKYGLSGNVGFVGLDNYARLLADDLFWNSLRVTGVYTVLAIPLTVAISLAVATLCNRTLRGMSIYRTIFFLPVVTSPVMSGIIWVWIFSQNGPLTWFLNTLHLPAPAWLQSEIFVLPALAIVSAWSNFGYDMLILLAGMLAIPREYYEAAELDGTSGWQRFRHITLPLLKPALFFVVVLEIIRSFQVFDTIFVMTGGGPVRASYSLTFLIYDQGFGYFDFGYASAAGMVLLVITLVVSLAQRRLLGRSSS</sequence>
<dbReference type="RefSeq" id="WP_345041508.1">
    <property type="nucleotide sequence ID" value="NZ_BAABBA010000011.1"/>
</dbReference>
<keyword evidence="2 7" id="KW-0813">Transport</keyword>
<comment type="similarity">
    <text evidence="7">Belongs to the binding-protein-dependent transport system permease family.</text>
</comment>
<evidence type="ECO:0000256" key="1">
    <source>
        <dbReference type="ARBA" id="ARBA00004651"/>
    </source>
</evidence>
<evidence type="ECO:0000313" key="10">
    <source>
        <dbReference type="Proteomes" id="UP001499841"/>
    </source>
</evidence>
<dbReference type="CDD" id="cd06261">
    <property type="entry name" value="TM_PBP2"/>
    <property type="match status" value="1"/>
</dbReference>